<evidence type="ECO:0000256" key="3">
    <source>
        <dbReference type="ARBA" id="ARBA00022859"/>
    </source>
</evidence>
<dbReference type="InterPro" id="IPR002502">
    <property type="entry name" value="Amidase_domain"/>
</dbReference>
<sequence length="288" mass="31725">MTRLLQKRADNLFTECFDENQYSNETIDSSTRSLSGTSTTTPSPPGIATTTSPLSLIATTTPPPSRTSTTRPSLPRRVTATPSLIGRATKTPSLFGRATTTPTPPGEMSVEGYLIIVLTSLLLEHPLVTSYSVMARLLLFMVSVLFLWQQINVMSNPAPIVGGDGSVYEGRGWEVVGAHSLHFNNYSIGICLIGDWTAKCFPDTLPPAKQLQSAKSLISAGVDKGYINVDYKLVGHRQVRETECPGDALFREIQKWKYFSNFPASKSDLIHVKEIPKHIREQWKKKGL</sequence>
<evidence type="ECO:0000313" key="8">
    <source>
        <dbReference type="Proteomes" id="UP000324832"/>
    </source>
</evidence>
<proteinExistence type="inferred from homology"/>
<gene>
    <name evidence="7" type="ORF">LSINAPIS_LOCUS2084</name>
</gene>
<dbReference type="PANTHER" id="PTHR11022:SF77">
    <property type="entry name" value="PEPTIDOGLYCAN-RECOGNITION PROTEIN LB"/>
    <property type="match status" value="1"/>
</dbReference>
<keyword evidence="2" id="KW-0399">Innate immunity</keyword>
<dbReference type="PANTHER" id="PTHR11022">
    <property type="entry name" value="PEPTIDOGLYCAN RECOGNITION PROTEIN"/>
    <property type="match status" value="1"/>
</dbReference>
<dbReference type="SMART" id="SM00644">
    <property type="entry name" value="Ami_2"/>
    <property type="match status" value="1"/>
</dbReference>
<dbReference type="InterPro" id="IPR036505">
    <property type="entry name" value="Amidase/PGRP_sf"/>
</dbReference>
<dbReference type="Gene3D" id="3.40.80.10">
    <property type="entry name" value="Peptidoglycan recognition protein-like"/>
    <property type="match status" value="1"/>
</dbReference>
<dbReference type="GO" id="GO:0008270">
    <property type="term" value="F:zinc ion binding"/>
    <property type="evidence" value="ECO:0007669"/>
    <property type="project" value="InterPro"/>
</dbReference>
<evidence type="ECO:0000313" key="7">
    <source>
        <dbReference type="EMBL" id="VVC88811.1"/>
    </source>
</evidence>
<dbReference type="AlphaFoldDB" id="A0A5E4PTT1"/>
<feature type="domain" description="N-acetylmuramoyl-L-alanine amidase" evidence="5">
    <location>
        <begin position="125"/>
        <end position="246"/>
    </location>
</feature>
<feature type="compositionally biased region" description="Low complexity" evidence="4">
    <location>
        <begin position="66"/>
        <end position="77"/>
    </location>
</feature>
<feature type="region of interest" description="Disordered" evidence="4">
    <location>
        <begin position="24"/>
        <end position="82"/>
    </location>
</feature>
<evidence type="ECO:0000256" key="2">
    <source>
        <dbReference type="ARBA" id="ARBA00022588"/>
    </source>
</evidence>
<organism evidence="7 8">
    <name type="scientific">Leptidea sinapis</name>
    <dbReference type="NCBI Taxonomy" id="189913"/>
    <lineage>
        <taxon>Eukaryota</taxon>
        <taxon>Metazoa</taxon>
        <taxon>Ecdysozoa</taxon>
        <taxon>Arthropoda</taxon>
        <taxon>Hexapoda</taxon>
        <taxon>Insecta</taxon>
        <taxon>Pterygota</taxon>
        <taxon>Neoptera</taxon>
        <taxon>Endopterygota</taxon>
        <taxon>Lepidoptera</taxon>
        <taxon>Glossata</taxon>
        <taxon>Ditrysia</taxon>
        <taxon>Papilionoidea</taxon>
        <taxon>Pieridae</taxon>
        <taxon>Dismorphiinae</taxon>
        <taxon>Leptidea</taxon>
    </lineage>
</organism>
<dbReference type="Pfam" id="PF01510">
    <property type="entry name" value="Amidase_2"/>
    <property type="match status" value="1"/>
</dbReference>
<comment type="similarity">
    <text evidence="1">Belongs to the N-acetylmuramoyl-L-alanine amidase 2 family.</text>
</comment>
<evidence type="ECO:0000259" key="5">
    <source>
        <dbReference type="SMART" id="SM00644"/>
    </source>
</evidence>
<dbReference type="EMBL" id="FZQP02000393">
    <property type="protein sequence ID" value="VVC88811.1"/>
    <property type="molecule type" value="Genomic_DNA"/>
</dbReference>
<dbReference type="SUPFAM" id="SSF55846">
    <property type="entry name" value="N-acetylmuramoyl-L-alanine amidase-like"/>
    <property type="match status" value="1"/>
</dbReference>
<evidence type="ECO:0008006" key="9">
    <source>
        <dbReference type="Google" id="ProtNLM"/>
    </source>
</evidence>
<dbReference type="SMART" id="SM00701">
    <property type="entry name" value="PGRP"/>
    <property type="match status" value="1"/>
</dbReference>
<keyword evidence="8" id="KW-1185">Reference proteome</keyword>
<dbReference type="CDD" id="cd06583">
    <property type="entry name" value="PGRP"/>
    <property type="match status" value="1"/>
</dbReference>
<keyword evidence="3" id="KW-0391">Immunity</keyword>
<protein>
    <recommendedName>
        <fullName evidence="9">Peptidoglycan recognition protein family domain-containing protein</fullName>
    </recommendedName>
</protein>
<evidence type="ECO:0000259" key="6">
    <source>
        <dbReference type="SMART" id="SM00701"/>
    </source>
</evidence>
<feature type="domain" description="Peptidoglycan recognition protein family" evidence="6">
    <location>
        <begin position="92"/>
        <end position="240"/>
    </location>
</feature>
<evidence type="ECO:0000256" key="4">
    <source>
        <dbReference type="SAM" id="MobiDB-lite"/>
    </source>
</evidence>
<dbReference type="GO" id="GO:0045087">
    <property type="term" value="P:innate immune response"/>
    <property type="evidence" value="ECO:0007669"/>
    <property type="project" value="UniProtKB-KW"/>
</dbReference>
<dbReference type="GO" id="GO:0009253">
    <property type="term" value="P:peptidoglycan catabolic process"/>
    <property type="evidence" value="ECO:0007669"/>
    <property type="project" value="InterPro"/>
</dbReference>
<dbReference type="InterPro" id="IPR006619">
    <property type="entry name" value="PGRP_domain_met/bac"/>
</dbReference>
<reference evidence="7 8" key="1">
    <citation type="submission" date="2017-07" db="EMBL/GenBank/DDBJ databases">
        <authorList>
            <person name="Talla V."/>
            <person name="Backstrom N."/>
        </authorList>
    </citation>
    <scope>NUCLEOTIDE SEQUENCE [LARGE SCALE GENOMIC DNA]</scope>
</reference>
<feature type="compositionally biased region" description="Low complexity" evidence="4">
    <location>
        <begin position="29"/>
        <end position="53"/>
    </location>
</feature>
<dbReference type="GO" id="GO:0008745">
    <property type="term" value="F:N-acetylmuramoyl-L-alanine amidase activity"/>
    <property type="evidence" value="ECO:0007669"/>
    <property type="project" value="InterPro"/>
</dbReference>
<name>A0A5E4PTT1_9NEOP</name>
<dbReference type="Proteomes" id="UP000324832">
    <property type="component" value="Unassembled WGS sequence"/>
</dbReference>
<accession>A0A5E4PTT1</accession>
<evidence type="ECO:0000256" key="1">
    <source>
        <dbReference type="ARBA" id="ARBA00007553"/>
    </source>
</evidence>
<dbReference type="InterPro" id="IPR015510">
    <property type="entry name" value="PGRP"/>
</dbReference>